<dbReference type="Proteomes" id="UP000757232">
    <property type="component" value="Unassembled WGS sequence"/>
</dbReference>
<feature type="transmembrane region" description="Helical" evidence="2">
    <location>
        <begin position="12"/>
        <end position="32"/>
    </location>
</feature>
<feature type="transmembrane region" description="Helical" evidence="2">
    <location>
        <begin position="290"/>
        <end position="314"/>
    </location>
</feature>
<feature type="transmembrane region" description="Helical" evidence="2">
    <location>
        <begin position="93"/>
        <end position="110"/>
    </location>
</feature>
<name>A0A9Q5N4W2_SANBA</name>
<keyword evidence="2" id="KW-1133">Transmembrane helix</keyword>
<feature type="transmembrane region" description="Helical" evidence="2">
    <location>
        <begin position="326"/>
        <end position="344"/>
    </location>
</feature>
<keyword evidence="2" id="KW-0472">Membrane</keyword>
<dbReference type="OrthoDB" id="3214103at2759"/>
<proteinExistence type="predicted"/>
<keyword evidence="4" id="KW-1185">Reference proteome</keyword>
<feature type="region of interest" description="Disordered" evidence="1">
    <location>
        <begin position="395"/>
        <end position="420"/>
    </location>
</feature>
<reference evidence="3" key="1">
    <citation type="submission" date="2016-06" db="EMBL/GenBank/DDBJ databases">
        <title>Draft Genome sequence of the fungus Inonotus baumii.</title>
        <authorList>
            <person name="Zhu H."/>
            <person name="Lin W."/>
        </authorList>
    </citation>
    <scope>NUCLEOTIDE SEQUENCE</scope>
    <source>
        <strain evidence="3">821</strain>
    </source>
</reference>
<evidence type="ECO:0000313" key="3">
    <source>
        <dbReference type="EMBL" id="OCB84708.1"/>
    </source>
</evidence>
<evidence type="ECO:0000313" key="4">
    <source>
        <dbReference type="Proteomes" id="UP000757232"/>
    </source>
</evidence>
<gene>
    <name evidence="3" type="ORF">A7U60_g8229</name>
</gene>
<organism evidence="3 4">
    <name type="scientific">Sanghuangporus baumii</name>
    <name type="common">Phellinus baumii</name>
    <dbReference type="NCBI Taxonomy" id="108892"/>
    <lineage>
        <taxon>Eukaryota</taxon>
        <taxon>Fungi</taxon>
        <taxon>Dikarya</taxon>
        <taxon>Basidiomycota</taxon>
        <taxon>Agaricomycotina</taxon>
        <taxon>Agaricomycetes</taxon>
        <taxon>Hymenochaetales</taxon>
        <taxon>Hymenochaetaceae</taxon>
        <taxon>Sanghuangporus</taxon>
    </lineage>
</organism>
<accession>A0A9Q5N4W2</accession>
<dbReference type="AlphaFoldDB" id="A0A9Q5N4W2"/>
<feature type="transmembrane region" description="Helical" evidence="2">
    <location>
        <begin position="52"/>
        <end position="73"/>
    </location>
</feature>
<evidence type="ECO:0000256" key="1">
    <source>
        <dbReference type="SAM" id="MobiDB-lite"/>
    </source>
</evidence>
<dbReference type="EMBL" id="LNZH02000214">
    <property type="protein sequence ID" value="OCB84708.1"/>
    <property type="molecule type" value="Genomic_DNA"/>
</dbReference>
<evidence type="ECO:0000256" key="2">
    <source>
        <dbReference type="SAM" id="Phobius"/>
    </source>
</evidence>
<keyword evidence="2" id="KW-0812">Transmembrane</keyword>
<comment type="caution">
    <text evidence="3">The sequence shown here is derived from an EMBL/GenBank/DDBJ whole genome shotgun (WGS) entry which is preliminary data.</text>
</comment>
<protein>
    <submittedName>
        <fullName evidence="3">Uncharacterized protein</fullName>
    </submittedName>
</protein>
<sequence length="420" mass="46439">MSSVQHSDHLEVLYTAISLICQTLFYGIYAALIPFSTHFLLKKKTMTKANKIMFGMTIFMFLLSTAFWTASVANLIATLNIFYASSPEQSSEWFMLFPLFNALLLVNYVLTDSVVVWRASVLCKDGMSVLAFIGIRVTMAVSGRNLNQIDISQMTNLVLSLLTNVFATSIIAYRACWDPGSTVNRSEKLYQRNAIQARTLYSVDGRPFMSSVAIDYSSHCFGDTSSLRELLETSIRPFMFKSLACTQQLSWFSVCATQPQPKYWKACRLRVYLRETLSSERDTSTKVEKVLTLLVESGLIYCVSGFMVLIASVIRLPKGTLGDVYTPVHVQVAGIYPTVVLALVSQQRSLKEGAFSTAGNLTGVVSAQLGPMDFTSNPGLVTSTIFHDDGPNIDTAHGVTPESTSDIFNDYTKGKGADRE</sequence>